<dbReference type="OrthoDB" id="5801437at2"/>
<protein>
    <submittedName>
        <fullName evidence="1">Phosphonate metabolism protein</fullName>
    </submittedName>
</protein>
<evidence type="ECO:0000313" key="2">
    <source>
        <dbReference type="Proteomes" id="UP000035963"/>
    </source>
</evidence>
<dbReference type="EMBL" id="AEJF01000231">
    <property type="protein sequence ID" value="KLU20975.1"/>
    <property type="molecule type" value="Genomic_DNA"/>
</dbReference>
<dbReference type="Proteomes" id="UP000035963">
    <property type="component" value="Unassembled WGS sequence"/>
</dbReference>
<keyword evidence="2" id="KW-1185">Reference proteome</keyword>
<dbReference type="PATRIC" id="fig|908627.4.peg.8610"/>
<reference evidence="1 2" key="1">
    <citation type="journal article" date="2015" name="Genome Announc.">
        <title>Draft Genome Sequence of Burkholderia sp. Strain PML1(12), an Ectomycorrhizosphere-Inhabiting Bacterium with Effective Mineral-Weathering Ability.</title>
        <authorList>
            <person name="Uroz S."/>
            <person name="Oger P."/>
        </authorList>
    </citation>
    <scope>NUCLEOTIDE SEQUENCE [LARGE SCALE GENOMIC DNA]</scope>
    <source>
        <strain evidence="2">PML1(12)</strain>
    </source>
</reference>
<gene>
    <name evidence="1" type="ORF">EOS_38455</name>
</gene>
<dbReference type="Pfam" id="PF06299">
    <property type="entry name" value="DUF1045"/>
    <property type="match status" value="1"/>
</dbReference>
<organism evidence="1 2">
    <name type="scientific">Caballeronia mineralivorans PML1(12)</name>
    <dbReference type="NCBI Taxonomy" id="908627"/>
    <lineage>
        <taxon>Bacteria</taxon>
        <taxon>Pseudomonadati</taxon>
        <taxon>Pseudomonadota</taxon>
        <taxon>Betaproteobacteria</taxon>
        <taxon>Burkholderiales</taxon>
        <taxon>Burkholderiaceae</taxon>
        <taxon>Caballeronia</taxon>
    </lineage>
</organism>
<comment type="caution">
    <text evidence="1">The sequence shown here is derived from an EMBL/GenBank/DDBJ whole genome shotgun (WGS) entry which is preliminary data.</text>
</comment>
<evidence type="ECO:0000313" key="1">
    <source>
        <dbReference type="EMBL" id="KLU20975.1"/>
    </source>
</evidence>
<sequence>MSGGANDAVLNEWTPDARIALYYAPPASSAWWHAGCEWLGRDAETGRSIEAPAEPGISALGQTIAALTGSPRRYGWHGTLVAPFRPAEGVTPQRVLSVAREWASHIECIDVPLSAVEMGRFVALRASAENDDETIRRIAASALHSLASLRARPLAEDTERRLASGLNKRQRALLHEWGYPYVLDEFRFHMTLSDSLDTASVRTAIVSLWQARAKALGPLPFHGAALFVQPQPGAPFTLWQRLPFANAFSETLTL</sequence>
<dbReference type="RefSeq" id="WP_047897471.1">
    <property type="nucleotide sequence ID" value="NZ_AEJF01000231.1"/>
</dbReference>
<dbReference type="AlphaFoldDB" id="A0A0J1CJU4"/>
<dbReference type="InterPro" id="IPR009389">
    <property type="entry name" value="DUF1045"/>
</dbReference>
<accession>A0A0J1CJU4</accession>
<name>A0A0J1CJU4_9BURK</name>
<proteinExistence type="predicted"/>